<dbReference type="PANTHER" id="PTHR43065:SF34">
    <property type="entry name" value="SPORULATION KINASE A"/>
    <property type="match status" value="1"/>
</dbReference>
<dbReference type="Gene3D" id="3.30.450.20">
    <property type="entry name" value="PAS domain"/>
    <property type="match status" value="2"/>
</dbReference>
<dbReference type="InterPro" id="IPR000014">
    <property type="entry name" value="PAS"/>
</dbReference>
<evidence type="ECO:0000259" key="11">
    <source>
        <dbReference type="PROSITE" id="PS50113"/>
    </source>
</evidence>
<feature type="domain" description="PAS" evidence="10">
    <location>
        <begin position="145"/>
        <end position="215"/>
    </location>
</feature>
<dbReference type="SMART" id="SM00388">
    <property type="entry name" value="HisKA"/>
    <property type="match status" value="1"/>
</dbReference>
<protein>
    <recommendedName>
        <fullName evidence="2">histidine kinase</fullName>
        <ecNumber evidence="2">2.7.13.3</ecNumber>
    </recommendedName>
</protein>
<dbReference type="InterPro" id="IPR036890">
    <property type="entry name" value="HATPase_C_sf"/>
</dbReference>
<evidence type="ECO:0000256" key="4">
    <source>
        <dbReference type="ARBA" id="ARBA00022679"/>
    </source>
</evidence>
<evidence type="ECO:0000256" key="2">
    <source>
        <dbReference type="ARBA" id="ARBA00012438"/>
    </source>
</evidence>
<dbReference type="EMBL" id="JAUUTW010000001">
    <property type="protein sequence ID" value="MDP1449774.1"/>
    <property type="molecule type" value="Genomic_DNA"/>
</dbReference>
<proteinExistence type="predicted"/>
<dbReference type="NCBIfam" id="TIGR00229">
    <property type="entry name" value="sensory_box"/>
    <property type="match status" value="2"/>
</dbReference>
<dbReference type="Pfam" id="PF02518">
    <property type="entry name" value="HATPase_c"/>
    <property type="match status" value="1"/>
</dbReference>
<dbReference type="PRINTS" id="PR00344">
    <property type="entry name" value="BCTRLSENSOR"/>
</dbReference>
<keyword evidence="8" id="KW-0902">Two-component regulatory system</keyword>
<keyword evidence="5" id="KW-0547">Nucleotide-binding</keyword>
<dbReference type="Gene3D" id="3.30.565.10">
    <property type="entry name" value="Histidine kinase-like ATPase, C-terminal domain"/>
    <property type="match status" value="1"/>
</dbReference>
<evidence type="ECO:0000256" key="6">
    <source>
        <dbReference type="ARBA" id="ARBA00022777"/>
    </source>
</evidence>
<dbReference type="Pfam" id="PF00989">
    <property type="entry name" value="PAS"/>
    <property type="match status" value="1"/>
</dbReference>
<dbReference type="RefSeq" id="WP_305158666.1">
    <property type="nucleotide sequence ID" value="NZ_JAUUTW010000001.1"/>
</dbReference>
<feature type="domain" description="Histidine kinase" evidence="9">
    <location>
        <begin position="282"/>
        <end position="486"/>
    </location>
</feature>
<dbReference type="InterPro" id="IPR003661">
    <property type="entry name" value="HisK_dim/P_dom"/>
</dbReference>
<dbReference type="EC" id="2.7.13.3" evidence="2"/>
<organism evidence="12 13">
    <name type="scientific">Peribacillus frigoritolerans</name>
    <dbReference type="NCBI Taxonomy" id="450367"/>
    <lineage>
        <taxon>Bacteria</taxon>
        <taxon>Bacillati</taxon>
        <taxon>Bacillota</taxon>
        <taxon>Bacilli</taxon>
        <taxon>Bacillales</taxon>
        <taxon>Bacillaceae</taxon>
        <taxon>Peribacillus</taxon>
    </lineage>
</organism>
<evidence type="ECO:0000256" key="3">
    <source>
        <dbReference type="ARBA" id="ARBA00022553"/>
    </source>
</evidence>
<dbReference type="Pfam" id="PF13426">
    <property type="entry name" value="PAS_9"/>
    <property type="match status" value="1"/>
</dbReference>
<dbReference type="Proteomes" id="UP001178275">
    <property type="component" value="Unassembled WGS sequence"/>
</dbReference>
<dbReference type="InterPro" id="IPR036097">
    <property type="entry name" value="HisK_dim/P_sf"/>
</dbReference>
<dbReference type="GO" id="GO:0006355">
    <property type="term" value="P:regulation of DNA-templated transcription"/>
    <property type="evidence" value="ECO:0007669"/>
    <property type="project" value="InterPro"/>
</dbReference>
<feature type="domain" description="PAS" evidence="10">
    <location>
        <begin position="20"/>
        <end position="92"/>
    </location>
</feature>
<reference evidence="12" key="1">
    <citation type="submission" date="2023-07" db="EMBL/GenBank/DDBJ databases">
        <title>Murine gut Bacillus species.</title>
        <authorList>
            <person name="Gutman E."/>
            <person name="Hashuel R."/>
            <person name="Litvak Y."/>
        </authorList>
    </citation>
    <scope>NUCLEOTIDE SEQUENCE</scope>
    <source>
        <strain evidence="12">RU293</strain>
    </source>
</reference>
<evidence type="ECO:0000256" key="5">
    <source>
        <dbReference type="ARBA" id="ARBA00022741"/>
    </source>
</evidence>
<evidence type="ECO:0000256" key="1">
    <source>
        <dbReference type="ARBA" id="ARBA00000085"/>
    </source>
</evidence>
<dbReference type="Pfam" id="PF00512">
    <property type="entry name" value="HisKA"/>
    <property type="match status" value="1"/>
</dbReference>
<dbReference type="CDD" id="cd00130">
    <property type="entry name" value="PAS"/>
    <property type="match status" value="2"/>
</dbReference>
<dbReference type="SUPFAM" id="SSF47384">
    <property type="entry name" value="Homodimeric domain of signal transducing histidine kinase"/>
    <property type="match status" value="1"/>
</dbReference>
<dbReference type="InterPro" id="IPR035965">
    <property type="entry name" value="PAS-like_dom_sf"/>
</dbReference>
<dbReference type="Gene3D" id="1.10.287.130">
    <property type="match status" value="1"/>
</dbReference>
<comment type="caution">
    <text evidence="12">The sequence shown here is derived from an EMBL/GenBank/DDBJ whole genome shotgun (WGS) entry which is preliminary data.</text>
</comment>
<evidence type="ECO:0000313" key="13">
    <source>
        <dbReference type="Proteomes" id="UP001178275"/>
    </source>
</evidence>
<dbReference type="GO" id="GO:0005524">
    <property type="term" value="F:ATP binding"/>
    <property type="evidence" value="ECO:0007669"/>
    <property type="project" value="UniProtKB-KW"/>
</dbReference>
<dbReference type="PROSITE" id="PS50109">
    <property type="entry name" value="HIS_KIN"/>
    <property type="match status" value="1"/>
</dbReference>
<dbReference type="SMART" id="SM00387">
    <property type="entry name" value="HATPase_c"/>
    <property type="match status" value="1"/>
</dbReference>
<evidence type="ECO:0000259" key="9">
    <source>
        <dbReference type="PROSITE" id="PS50109"/>
    </source>
</evidence>
<dbReference type="InterPro" id="IPR000700">
    <property type="entry name" value="PAS-assoc_C"/>
</dbReference>
<dbReference type="InterPro" id="IPR013767">
    <property type="entry name" value="PAS_fold"/>
</dbReference>
<evidence type="ECO:0000256" key="8">
    <source>
        <dbReference type="ARBA" id="ARBA00023012"/>
    </source>
</evidence>
<evidence type="ECO:0000256" key="7">
    <source>
        <dbReference type="ARBA" id="ARBA00022840"/>
    </source>
</evidence>
<evidence type="ECO:0000313" key="12">
    <source>
        <dbReference type="EMBL" id="MDP1449774.1"/>
    </source>
</evidence>
<dbReference type="InterPro" id="IPR001610">
    <property type="entry name" value="PAC"/>
</dbReference>
<dbReference type="InterPro" id="IPR004358">
    <property type="entry name" value="Sig_transdc_His_kin-like_C"/>
</dbReference>
<dbReference type="PANTHER" id="PTHR43065">
    <property type="entry name" value="SENSOR HISTIDINE KINASE"/>
    <property type="match status" value="1"/>
</dbReference>
<dbReference type="SMART" id="SM00086">
    <property type="entry name" value="PAC"/>
    <property type="match status" value="2"/>
</dbReference>
<dbReference type="InterPro" id="IPR005467">
    <property type="entry name" value="His_kinase_dom"/>
</dbReference>
<dbReference type="PROSITE" id="PS50113">
    <property type="entry name" value="PAC"/>
    <property type="match status" value="1"/>
</dbReference>
<name>A0AA90SZF9_9BACI</name>
<dbReference type="GO" id="GO:0000155">
    <property type="term" value="F:phosphorelay sensor kinase activity"/>
    <property type="evidence" value="ECO:0007669"/>
    <property type="project" value="InterPro"/>
</dbReference>
<dbReference type="SMART" id="SM00091">
    <property type="entry name" value="PAS"/>
    <property type="match status" value="2"/>
</dbReference>
<dbReference type="SUPFAM" id="SSF55785">
    <property type="entry name" value="PYP-like sensor domain (PAS domain)"/>
    <property type="match status" value="2"/>
</dbReference>
<keyword evidence="4" id="KW-0808">Transferase</keyword>
<evidence type="ECO:0000259" key="10">
    <source>
        <dbReference type="PROSITE" id="PS50112"/>
    </source>
</evidence>
<dbReference type="InterPro" id="IPR003594">
    <property type="entry name" value="HATPase_dom"/>
</dbReference>
<dbReference type="SUPFAM" id="SSF55874">
    <property type="entry name" value="ATPase domain of HSP90 chaperone/DNA topoisomerase II/histidine kinase"/>
    <property type="match status" value="1"/>
</dbReference>
<comment type="catalytic activity">
    <reaction evidence="1">
        <text>ATP + protein L-histidine = ADP + protein N-phospho-L-histidine.</text>
        <dbReference type="EC" id="2.7.13.3"/>
    </reaction>
</comment>
<dbReference type="PROSITE" id="PS50112">
    <property type="entry name" value="PAS"/>
    <property type="match status" value="2"/>
</dbReference>
<keyword evidence="3" id="KW-0597">Phosphoprotein</keyword>
<keyword evidence="6" id="KW-0418">Kinase</keyword>
<gene>
    <name evidence="12" type="ORF">Q8G36_01695</name>
</gene>
<sequence>MSKRLINYGQGQMGGQPEDNTEKFKSFMENNPDAISIVDLEGKTLQVNAAFEEFFGWTNDELIGMPFPIIPDFLKESVNELHDQIKAGVQKKGFETVRLRKDGQLIDVSISLFNIRDNENEPCALVFVYRDITNQKLAEAALKESEQRYRSLVEVSPEAIFVHRNGIIEYMNPMGAKMLGMDSVEDIIGKSVFQFVHLESRESVQKRIEIMRDDHQAVGLLEQKFIRLDGQVFYGETLGLPIIYNGQPAIQVFCRDITERKRTEELLCKSNMLSAVGQMAAGIAHEIRNPLTTVKGFLQLLREDPEQKDYLEMMVSEVEKIETLTNEFLSLAEPEAKVCEFIELNDILDSVITLAEFQAILNDVEIIKEYNTDSAAFVFGEPNQLKQVFTNVVNNAIEAMPNGGKLHIQLKHEGDSAMIRFIDQGCGISNERMKHLGRPFYSTSEKGTGFGLTVSTKIIHEHNGEIHFSSKVGEGTIVDIRLPINEGSQ</sequence>
<dbReference type="AlphaFoldDB" id="A0AA90SZF9"/>
<dbReference type="CDD" id="cd00082">
    <property type="entry name" value="HisKA"/>
    <property type="match status" value="1"/>
</dbReference>
<feature type="domain" description="PAC" evidence="11">
    <location>
        <begin position="92"/>
        <end position="144"/>
    </location>
</feature>
<accession>A0AA90SZF9</accession>
<keyword evidence="7" id="KW-0067">ATP-binding</keyword>